<name>A0A3R6ZLT2_9STRA</name>
<keyword evidence="3" id="KW-0808">Transferase</keyword>
<comment type="similarity">
    <text evidence="1">Belongs to the methyltransferase superfamily.</text>
</comment>
<dbReference type="VEuPathDB" id="FungiDB:H310_09115"/>
<dbReference type="VEuPathDB" id="FungiDB:H310_05437"/>
<feature type="domain" description="Methyltransferase type 11" evidence="4">
    <location>
        <begin position="52"/>
        <end position="140"/>
    </location>
</feature>
<dbReference type="PANTHER" id="PTHR44942">
    <property type="entry name" value="METHYLTRANSF_11 DOMAIN-CONTAINING PROTEIN"/>
    <property type="match status" value="1"/>
</dbReference>
<keyword evidence="6" id="KW-1185">Reference proteome</keyword>
<evidence type="ECO:0000256" key="3">
    <source>
        <dbReference type="ARBA" id="ARBA00022679"/>
    </source>
</evidence>
<dbReference type="InterPro" id="IPR013216">
    <property type="entry name" value="Methyltransf_11"/>
</dbReference>
<reference evidence="5 6" key="1">
    <citation type="submission" date="2018-08" db="EMBL/GenBank/DDBJ databases">
        <title>Aphanomyces genome sequencing and annotation.</title>
        <authorList>
            <person name="Minardi D."/>
            <person name="Oidtmann B."/>
            <person name="Van Der Giezen M."/>
            <person name="Studholme D.J."/>
        </authorList>
    </citation>
    <scope>NUCLEOTIDE SEQUENCE [LARGE SCALE GENOMIC DNA]</scope>
    <source>
        <strain evidence="5 6">NJM0002</strain>
    </source>
</reference>
<dbReference type="CDD" id="cd02440">
    <property type="entry name" value="AdoMet_MTases"/>
    <property type="match status" value="1"/>
</dbReference>
<dbReference type="PANTHER" id="PTHR44942:SF4">
    <property type="entry name" value="METHYLTRANSFERASE TYPE 11 DOMAIN-CONTAINING PROTEIN"/>
    <property type="match status" value="1"/>
</dbReference>
<comment type="caution">
    <text evidence="5">The sequence shown here is derived from an EMBL/GenBank/DDBJ whole genome shotgun (WGS) entry which is preliminary data.</text>
</comment>
<evidence type="ECO:0000256" key="1">
    <source>
        <dbReference type="ARBA" id="ARBA00008361"/>
    </source>
</evidence>
<dbReference type="GO" id="GO:0008757">
    <property type="term" value="F:S-adenosylmethionine-dependent methyltransferase activity"/>
    <property type="evidence" value="ECO:0007669"/>
    <property type="project" value="InterPro"/>
</dbReference>
<dbReference type="AlphaFoldDB" id="A0A3R6ZLT2"/>
<dbReference type="Pfam" id="PF08241">
    <property type="entry name" value="Methyltransf_11"/>
    <property type="match status" value="1"/>
</dbReference>
<evidence type="ECO:0000313" key="6">
    <source>
        <dbReference type="Proteomes" id="UP000285060"/>
    </source>
</evidence>
<dbReference type="Proteomes" id="UP000285060">
    <property type="component" value="Unassembled WGS sequence"/>
</dbReference>
<keyword evidence="2" id="KW-0489">Methyltransferase</keyword>
<gene>
    <name evidence="5" type="ORF">DYB32_007258</name>
</gene>
<organism evidence="5 6">
    <name type="scientific">Aphanomyces invadans</name>
    <dbReference type="NCBI Taxonomy" id="157072"/>
    <lineage>
        <taxon>Eukaryota</taxon>
        <taxon>Sar</taxon>
        <taxon>Stramenopiles</taxon>
        <taxon>Oomycota</taxon>
        <taxon>Saprolegniomycetes</taxon>
        <taxon>Saprolegniales</taxon>
        <taxon>Verrucalvaceae</taxon>
        <taxon>Aphanomyces</taxon>
    </lineage>
</organism>
<dbReference type="GO" id="GO:0032259">
    <property type="term" value="P:methylation"/>
    <property type="evidence" value="ECO:0007669"/>
    <property type="project" value="UniProtKB-KW"/>
</dbReference>
<evidence type="ECO:0000256" key="2">
    <source>
        <dbReference type="ARBA" id="ARBA00022603"/>
    </source>
</evidence>
<sequence>MVAATTSRASVHAVAKAGFVNGSLYEKARPDFPPEALAHLISPMLSRTSRVLEVGSGTGKFTSILAKHFDSLVAVEPSESMRAEFKTRHPTIPCVDGTAEHLPFAAESQDAIYLAQTFHWCANTAALEDMARVLTTKGFLGLIWNLEDDRTPWVRKLRQIYERFDGVAPQYRTGKWEDAFRDNAYFEYPLHHARYERLIPVETKEHIWLRVLSKSYIHSQPDDVIQRVKAEVEAILDTAAFQRDEHGRILYPYVTDVYWTYKKYVDYCTDVLDESREAAGTASRSCQDLDRVEKYVAKIIAPYVSKHVREHIDFVPPLVSPDPNPMLARSTSSISVHSDDMPSIIDSDISSSAGIPIYNALSMPHPIVLDGDHEVEFLSSGLATSAPIQLLSNGVRTEQRAPPLAAAIVDSVETYWNEVFTPEAAHYSSLQAVQQKFEQFSQQTPHLTAWQGVKVEYMLRHIKNCVDFLDEAKETHPVRPRHEVDLVLASMNQLILPYLDAPTPESEFAVEHAALKEAYLHDLEATNEAFKLYIQSNNAWAAQIRAIQPHVQWACQVLTDSHATSTYTLTDLQAVHDCVGRYVVPYKIKIDRAAAALGTRPFVLDN</sequence>
<dbReference type="EMBL" id="QUSY01000904">
    <property type="protein sequence ID" value="RHY26816.1"/>
    <property type="molecule type" value="Genomic_DNA"/>
</dbReference>
<accession>A0A3R6ZLT2</accession>
<proteinExistence type="inferred from homology"/>
<dbReference type="InterPro" id="IPR051052">
    <property type="entry name" value="Diverse_substrate_MTase"/>
</dbReference>
<protein>
    <recommendedName>
        <fullName evidence="4">Methyltransferase type 11 domain-containing protein</fullName>
    </recommendedName>
</protein>
<evidence type="ECO:0000259" key="4">
    <source>
        <dbReference type="Pfam" id="PF08241"/>
    </source>
</evidence>
<dbReference type="SUPFAM" id="SSF53335">
    <property type="entry name" value="S-adenosyl-L-methionine-dependent methyltransferases"/>
    <property type="match status" value="1"/>
</dbReference>
<dbReference type="Gene3D" id="3.40.50.150">
    <property type="entry name" value="Vaccinia Virus protein VP39"/>
    <property type="match status" value="1"/>
</dbReference>
<dbReference type="InterPro" id="IPR029063">
    <property type="entry name" value="SAM-dependent_MTases_sf"/>
</dbReference>
<evidence type="ECO:0000313" key="5">
    <source>
        <dbReference type="EMBL" id="RHY26816.1"/>
    </source>
</evidence>